<keyword evidence="4" id="KW-0732">Signal</keyword>
<evidence type="ECO:0000313" key="8">
    <source>
        <dbReference type="Proteomes" id="UP000275408"/>
    </source>
</evidence>
<dbReference type="AlphaFoldDB" id="A0A3M6TCB3"/>
<feature type="domain" description="FAM69 protein-kinase" evidence="6">
    <location>
        <begin position="197"/>
        <end position="383"/>
    </location>
</feature>
<gene>
    <name evidence="7" type="ORF">pdam_00008180</name>
</gene>
<keyword evidence="5" id="KW-1133">Transmembrane helix</keyword>
<name>A0A3M6TCB3_POCDA</name>
<reference evidence="7 8" key="1">
    <citation type="journal article" date="2018" name="Sci. Rep.">
        <title>Comparative analysis of the Pocillopora damicornis genome highlights role of immune system in coral evolution.</title>
        <authorList>
            <person name="Cunning R."/>
            <person name="Bay R.A."/>
            <person name="Gillette P."/>
            <person name="Baker A.C."/>
            <person name="Traylor-Knowles N."/>
        </authorList>
    </citation>
    <scope>NUCLEOTIDE SEQUENCE [LARGE SCALE GENOMIC DNA]</scope>
    <source>
        <strain evidence="7">RSMAS</strain>
        <tissue evidence="7">Whole animal</tissue>
    </source>
</reference>
<comment type="subcellular location">
    <subcellularLocation>
        <location evidence="1">Secreted</location>
    </subcellularLocation>
</comment>
<evidence type="ECO:0000256" key="4">
    <source>
        <dbReference type="ARBA" id="ARBA00022729"/>
    </source>
</evidence>
<keyword evidence="3" id="KW-0964">Secreted</keyword>
<dbReference type="GO" id="GO:0005576">
    <property type="term" value="C:extracellular region"/>
    <property type="evidence" value="ECO:0007669"/>
    <property type="project" value="UniProtKB-SubCell"/>
</dbReference>
<evidence type="ECO:0000313" key="7">
    <source>
        <dbReference type="EMBL" id="RMX39010.1"/>
    </source>
</evidence>
<evidence type="ECO:0000259" key="6">
    <source>
        <dbReference type="Pfam" id="PF12260"/>
    </source>
</evidence>
<comment type="similarity">
    <text evidence="2">Belongs to the DIPK family.</text>
</comment>
<dbReference type="EMBL" id="RCHS01003902">
    <property type="protein sequence ID" value="RMX39010.1"/>
    <property type="molecule type" value="Genomic_DNA"/>
</dbReference>
<evidence type="ECO:0000256" key="2">
    <source>
        <dbReference type="ARBA" id="ARBA00006338"/>
    </source>
</evidence>
<sequence>MSGSNICYFVPRRWRVAVFAVVLLMFAYLLLEPMIKSNLPIDVGCEYEIKDVIVTLESLGVGHCPVCFGRNESICEGVIHNTVRLRRKKRASLGDKWKPKALGILNKDRISIKHLGNISEFHKLDNELCSMVGTVNAPCENDVVRKPFLNLSSIESVMKETMYCPSERFISKVKNIYIGEILQKSQTSLRTLQLTSTLYVNQEPIIFQVFPSEKGWPFPKFYGACGRVIIVEDAGLPLDYFLSYPWIERAKLALAVIKIAKQLSNNPENWGLYMTEIALDNFAVSNGTVKLEDADGILVADLSGSGIKAEREKTVDVCDWEETNCLSSHPAELCRGVIRDQNYYAVCRSVLSDIGSGKGLLHSPPEEGDFNNLLQEALTECVTAQTLKRKEALDLVVSLLQKQIET</sequence>
<dbReference type="InterPro" id="IPR022049">
    <property type="entry name" value="FAM69_kinase_dom"/>
</dbReference>
<comment type="caution">
    <text evidence="7">The sequence shown here is derived from an EMBL/GenBank/DDBJ whole genome shotgun (WGS) entry which is preliminary data.</text>
</comment>
<accession>A0A3M6TCB3</accession>
<dbReference type="PANTHER" id="PTHR32073:SF7">
    <property type="entry name" value="GH11358P"/>
    <property type="match status" value="1"/>
</dbReference>
<keyword evidence="5" id="KW-0812">Transmembrane</keyword>
<dbReference type="OrthoDB" id="10035316at2759"/>
<organism evidence="7 8">
    <name type="scientific">Pocillopora damicornis</name>
    <name type="common">Cauliflower coral</name>
    <name type="synonym">Millepora damicornis</name>
    <dbReference type="NCBI Taxonomy" id="46731"/>
    <lineage>
        <taxon>Eukaryota</taxon>
        <taxon>Metazoa</taxon>
        <taxon>Cnidaria</taxon>
        <taxon>Anthozoa</taxon>
        <taxon>Hexacorallia</taxon>
        <taxon>Scleractinia</taxon>
        <taxon>Astrocoeniina</taxon>
        <taxon>Pocilloporidae</taxon>
        <taxon>Pocillopora</taxon>
    </lineage>
</organism>
<evidence type="ECO:0000256" key="5">
    <source>
        <dbReference type="SAM" id="Phobius"/>
    </source>
</evidence>
<proteinExistence type="inferred from homology"/>
<dbReference type="Pfam" id="PF12260">
    <property type="entry name" value="PIP49_C"/>
    <property type="match status" value="1"/>
</dbReference>
<protein>
    <recommendedName>
        <fullName evidence="6">FAM69 protein-kinase domain-containing protein</fullName>
    </recommendedName>
</protein>
<evidence type="ECO:0000256" key="3">
    <source>
        <dbReference type="ARBA" id="ARBA00022525"/>
    </source>
</evidence>
<evidence type="ECO:0000256" key="1">
    <source>
        <dbReference type="ARBA" id="ARBA00004613"/>
    </source>
</evidence>
<dbReference type="STRING" id="46731.A0A3M6TCB3"/>
<dbReference type="PANTHER" id="PTHR32073">
    <property type="entry name" value="GH11358P"/>
    <property type="match status" value="1"/>
</dbReference>
<dbReference type="Proteomes" id="UP000275408">
    <property type="component" value="Unassembled WGS sequence"/>
</dbReference>
<feature type="transmembrane region" description="Helical" evidence="5">
    <location>
        <begin position="12"/>
        <end position="31"/>
    </location>
</feature>
<dbReference type="InterPro" id="IPR020519">
    <property type="entry name" value="DIPK2A/B"/>
</dbReference>
<keyword evidence="5" id="KW-0472">Membrane</keyword>
<keyword evidence="8" id="KW-1185">Reference proteome</keyword>